<dbReference type="RefSeq" id="WP_054873600.1">
    <property type="nucleotide sequence ID" value="NZ_LKET01000016.1"/>
</dbReference>
<dbReference type="OrthoDB" id="9985651at2"/>
<evidence type="ECO:0000313" key="1">
    <source>
        <dbReference type="EMBL" id="KPU45987.1"/>
    </source>
</evidence>
<organism evidence="1 2">
    <name type="scientific">Oxobacter pfennigii</name>
    <dbReference type="NCBI Taxonomy" id="36849"/>
    <lineage>
        <taxon>Bacteria</taxon>
        <taxon>Bacillati</taxon>
        <taxon>Bacillota</taxon>
        <taxon>Clostridia</taxon>
        <taxon>Eubacteriales</taxon>
        <taxon>Clostridiaceae</taxon>
        <taxon>Oxobacter</taxon>
    </lineage>
</organism>
<gene>
    <name evidence="1" type="ORF">OXPF_04670</name>
</gene>
<protein>
    <recommendedName>
        <fullName evidence="3">PEGA domain protein</fullName>
    </recommendedName>
</protein>
<proteinExistence type="predicted"/>
<reference evidence="1 2" key="1">
    <citation type="submission" date="2015-09" db="EMBL/GenBank/DDBJ databases">
        <title>Genome sequence of Oxobacter pfennigii DSM 3222.</title>
        <authorList>
            <person name="Poehlein A."/>
            <person name="Bengelsdorf F.R."/>
            <person name="Schiel-Bengelsdorf B."/>
            <person name="Duerre P."/>
            <person name="Daniel R."/>
        </authorList>
    </citation>
    <scope>NUCLEOTIDE SEQUENCE [LARGE SCALE GENOMIC DNA]</scope>
    <source>
        <strain evidence="1 2">DSM 3222</strain>
    </source>
</reference>
<dbReference type="Proteomes" id="UP000050326">
    <property type="component" value="Unassembled WGS sequence"/>
</dbReference>
<comment type="caution">
    <text evidence="1">The sequence shown here is derived from an EMBL/GenBank/DDBJ whole genome shotgun (WGS) entry which is preliminary data.</text>
</comment>
<dbReference type="AlphaFoldDB" id="A0A0P8WTL4"/>
<dbReference type="EMBL" id="LKET01000016">
    <property type="protein sequence ID" value="KPU45987.1"/>
    <property type="molecule type" value="Genomic_DNA"/>
</dbReference>
<dbReference type="STRING" id="36849.OXPF_04670"/>
<evidence type="ECO:0000313" key="2">
    <source>
        <dbReference type="Proteomes" id="UP000050326"/>
    </source>
</evidence>
<evidence type="ECO:0008006" key="3">
    <source>
        <dbReference type="Google" id="ProtNLM"/>
    </source>
</evidence>
<name>A0A0P8WTL4_9CLOT</name>
<sequence length="106" mass="11888">MNKKMMLMLLLLLVFGIFYSIRDERYATIGVKDVITKEYIAEPEITLVPNISLEGQPGTADVGPYLYKPVVPMPVLITAQADGYKSEKTIIFLSKGKDVTIYLSKE</sequence>
<keyword evidence="2" id="KW-1185">Reference proteome</keyword>
<accession>A0A0P8WTL4</accession>